<protein>
    <submittedName>
        <fullName evidence="1">Uncharacterized protein</fullName>
    </submittedName>
</protein>
<dbReference type="Proteomes" id="UP001558613">
    <property type="component" value="Unassembled WGS sequence"/>
</dbReference>
<comment type="caution">
    <text evidence="1">The sequence shown here is derived from an EMBL/GenBank/DDBJ whole genome shotgun (WGS) entry which is preliminary data.</text>
</comment>
<sequence>MSCDVALTVRGIQTEVSHVCVYDPEISGGNIHILEICFNITIPQQLPSHADLTSRNLKVAKLPRTDPELSEAPGGRSGCGTELDSLAKVVHLVKLV</sequence>
<accession>A0ABR3NKV5</accession>
<name>A0ABR3NKV5_9TELE</name>
<gene>
    <name evidence="1" type="ORF">QQF64_024307</name>
</gene>
<organism evidence="1 2">
    <name type="scientific">Cirrhinus molitorella</name>
    <name type="common">mud carp</name>
    <dbReference type="NCBI Taxonomy" id="172907"/>
    <lineage>
        <taxon>Eukaryota</taxon>
        <taxon>Metazoa</taxon>
        <taxon>Chordata</taxon>
        <taxon>Craniata</taxon>
        <taxon>Vertebrata</taxon>
        <taxon>Euteleostomi</taxon>
        <taxon>Actinopterygii</taxon>
        <taxon>Neopterygii</taxon>
        <taxon>Teleostei</taxon>
        <taxon>Ostariophysi</taxon>
        <taxon>Cypriniformes</taxon>
        <taxon>Cyprinidae</taxon>
        <taxon>Labeoninae</taxon>
        <taxon>Labeonini</taxon>
        <taxon>Cirrhinus</taxon>
    </lineage>
</organism>
<reference evidence="1 2" key="1">
    <citation type="submission" date="2023-09" db="EMBL/GenBank/DDBJ databases">
        <authorList>
            <person name="Wang M."/>
        </authorList>
    </citation>
    <scope>NUCLEOTIDE SEQUENCE [LARGE SCALE GENOMIC DNA]</scope>
    <source>
        <strain evidence="1">GT-2023</strain>
        <tissue evidence="1">Liver</tissue>
    </source>
</reference>
<evidence type="ECO:0000313" key="2">
    <source>
        <dbReference type="Proteomes" id="UP001558613"/>
    </source>
</evidence>
<evidence type="ECO:0000313" key="1">
    <source>
        <dbReference type="EMBL" id="KAL1277634.1"/>
    </source>
</evidence>
<keyword evidence="2" id="KW-1185">Reference proteome</keyword>
<proteinExistence type="predicted"/>
<dbReference type="EMBL" id="JAYMGO010000003">
    <property type="protein sequence ID" value="KAL1277634.1"/>
    <property type="molecule type" value="Genomic_DNA"/>
</dbReference>